<dbReference type="Pfam" id="PF01292">
    <property type="entry name" value="Ni_hydr_CYTB"/>
    <property type="match status" value="1"/>
</dbReference>
<dbReference type="Proteomes" id="UP000054683">
    <property type="component" value="Unassembled WGS sequence"/>
</dbReference>
<evidence type="ECO:0000313" key="8">
    <source>
        <dbReference type="EMBL" id="SAL21796.1"/>
    </source>
</evidence>
<sequence>MDADGPVTAQTQSGRRAVLVWDMPTRLFHWLVVVLLAAAYVTSRLNWMDWHVRIGEALLALVLFRLLWGFFGSETARFRGFLRAPPAAWQHLRHVFRREADLQVGHNAAGGWMVLLLLALLLGETLSGLYVNNDVADDGPLTQWVPASIANAITALHTILWDALLAAVALHVLAIALYAIAKGHNLLRPMLTGRKLLPEQIGAARPASALLALLLLAVSVAATTLLAMYL</sequence>
<feature type="transmembrane region" description="Helical" evidence="6">
    <location>
        <begin position="167"/>
        <end position="187"/>
    </location>
</feature>
<dbReference type="OrthoDB" id="196472at2"/>
<feature type="transmembrane region" description="Helical" evidence="6">
    <location>
        <begin position="27"/>
        <end position="47"/>
    </location>
</feature>
<organism evidence="8 9">
    <name type="scientific">Caballeronia udeis</name>
    <dbReference type="NCBI Taxonomy" id="1232866"/>
    <lineage>
        <taxon>Bacteria</taxon>
        <taxon>Pseudomonadati</taxon>
        <taxon>Pseudomonadota</taxon>
        <taxon>Betaproteobacteria</taxon>
        <taxon>Burkholderiales</taxon>
        <taxon>Burkholderiaceae</taxon>
        <taxon>Caballeronia</taxon>
    </lineage>
</organism>
<dbReference type="EMBL" id="FCOK02000006">
    <property type="protein sequence ID" value="SAL21796.1"/>
    <property type="molecule type" value="Genomic_DNA"/>
</dbReference>
<feature type="transmembrane region" description="Helical" evidence="6">
    <location>
        <begin position="144"/>
        <end position="161"/>
    </location>
</feature>
<dbReference type="InterPro" id="IPR051542">
    <property type="entry name" value="Hydrogenase_cytochrome"/>
</dbReference>
<dbReference type="GO" id="GO:0005886">
    <property type="term" value="C:plasma membrane"/>
    <property type="evidence" value="ECO:0007669"/>
    <property type="project" value="UniProtKB-SubCell"/>
</dbReference>
<dbReference type="PANTHER" id="PTHR30485">
    <property type="entry name" value="NI/FE-HYDROGENASE 1 B-TYPE CYTOCHROME SUBUNIT"/>
    <property type="match status" value="1"/>
</dbReference>
<dbReference type="GO" id="GO:0009055">
    <property type="term" value="F:electron transfer activity"/>
    <property type="evidence" value="ECO:0007669"/>
    <property type="project" value="InterPro"/>
</dbReference>
<feature type="transmembrane region" description="Helical" evidence="6">
    <location>
        <begin position="112"/>
        <end position="132"/>
    </location>
</feature>
<dbReference type="SUPFAM" id="SSF81342">
    <property type="entry name" value="Transmembrane di-heme cytochromes"/>
    <property type="match status" value="1"/>
</dbReference>
<keyword evidence="3 6" id="KW-0812">Transmembrane</keyword>
<name>A0A158FPQ1_9BURK</name>
<feature type="transmembrane region" description="Helical" evidence="6">
    <location>
        <begin position="208"/>
        <end position="229"/>
    </location>
</feature>
<dbReference type="AlphaFoldDB" id="A0A158FPQ1"/>
<keyword evidence="5 6" id="KW-0472">Membrane</keyword>
<evidence type="ECO:0000256" key="1">
    <source>
        <dbReference type="ARBA" id="ARBA00004651"/>
    </source>
</evidence>
<reference evidence="8 9" key="1">
    <citation type="submission" date="2016-01" db="EMBL/GenBank/DDBJ databases">
        <authorList>
            <person name="Oliw E.H."/>
        </authorList>
    </citation>
    <scope>NUCLEOTIDE SEQUENCE [LARGE SCALE GENOMIC DNA]</scope>
    <source>
        <strain evidence="8">LMG 27134</strain>
    </source>
</reference>
<evidence type="ECO:0000256" key="2">
    <source>
        <dbReference type="ARBA" id="ARBA00022475"/>
    </source>
</evidence>
<dbReference type="InterPro" id="IPR016174">
    <property type="entry name" value="Di-haem_cyt_TM"/>
</dbReference>
<dbReference type="GO" id="GO:0022904">
    <property type="term" value="P:respiratory electron transport chain"/>
    <property type="evidence" value="ECO:0007669"/>
    <property type="project" value="InterPro"/>
</dbReference>
<proteinExistence type="predicted"/>
<gene>
    <name evidence="8" type="ORF">AWB69_01472</name>
</gene>
<dbReference type="Gene3D" id="1.20.950.20">
    <property type="entry name" value="Transmembrane di-heme cytochromes, Chain C"/>
    <property type="match status" value="1"/>
</dbReference>
<evidence type="ECO:0000256" key="6">
    <source>
        <dbReference type="SAM" id="Phobius"/>
    </source>
</evidence>
<comment type="subcellular location">
    <subcellularLocation>
        <location evidence="1">Cell membrane</location>
        <topology evidence="1">Multi-pass membrane protein</topology>
    </subcellularLocation>
</comment>
<dbReference type="GO" id="GO:0020037">
    <property type="term" value="F:heme binding"/>
    <property type="evidence" value="ECO:0007669"/>
    <property type="project" value="TreeGrafter"/>
</dbReference>
<evidence type="ECO:0000256" key="5">
    <source>
        <dbReference type="ARBA" id="ARBA00023136"/>
    </source>
</evidence>
<evidence type="ECO:0000313" key="9">
    <source>
        <dbReference type="Proteomes" id="UP000054683"/>
    </source>
</evidence>
<feature type="transmembrane region" description="Helical" evidence="6">
    <location>
        <begin position="54"/>
        <end position="71"/>
    </location>
</feature>
<evidence type="ECO:0000259" key="7">
    <source>
        <dbReference type="Pfam" id="PF01292"/>
    </source>
</evidence>
<dbReference type="InterPro" id="IPR011577">
    <property type="entry name" value="Cyt_b561_bac/Ni-Hgenase"/>
</dbReference>
<dbReference type="RefSeq" id="WP_062083751.1">
    <property type="nucleotide sequence ID" value="NZ_FCOK02000006.1"/>
</dbReference>
<feature type="domain" description="Cytochrome b561 bacterial/Ni-hydrogenase" evidence="7">
    <location>
        <begin position="20"/>
        <end position="193"/>
    </location>
</feature>
<protein>
    <submittedName>
        <fullName evidence="8">Cytochrome B561</fullName>
    </submittedName>
</protein>
<keyword evidence="2" id="KW-1003">Cell membrane</keyword>
<dbReference type="PANTHER" id="PTHR30485:SF2">
    <property type="entry name" value="BLL0597 PROTEIN"/>
    <property type="match status" value="1"/>
</dbReference>
<accession>A0A158FPQ1</accession>
<keyword evidence="4 6" id="KW-1133">Transmembrane helix</keyword>
<evidence type="ECO:0000256" key="4">
    <source>
        <dbReference type="ARBA" id="ARBA00022989"/>
    </source>
</evidence>
<evidence type="ECO:0000256" key="3">
    <source>
        <dbReference type="ARBA" id="ARBA00022692"/>
    </source>
</evidence>